<feature type="transmembrane region" description="Helical" evidence="7">
    <location>
        <begin position="39"/>
        <end position="61"/>
    </location>
</feature>
<feature type="transmembrane region" description="Helical" evidence="7">
    <location>
        <begin position="225"/>
        <end position="246"/>
    </location>
</feature>
<dbReference type="InterPro" id="IPR035906">
    <property type="entry name" value="MetI-like_sf"/>
</dbReference>
<sequence length="306" mass="32963">MATLTPAASGTPEAAHGGTGGGRGGHGAAGRRGVDSERLFNRVTLGALIALALLWLAPLAWAGATSVRPPGELATNPTSWLADDPTLSNYREVLAAGRIPYWYLNSFITAALTTLLSVCTASLAAFALSRLRFRHRRPVFLAILAGVMIPPQLLMIPHFLTLQATGMLNTYWAVILPQVPNVVAVFVFKQFFDGIPTELTDAARADGASWLRIYRQIVMPLSRPAISAVTIFVFVWTWNNFLWPLLAVTDPQMMTLPVGLVSVQDAFGLPQAQLMASAVLGALPLLTVFLFFQRRIVEGIAGTGLK</sequence>
<dbReference type="Proteomes" id="UP001595997">
    <property type="component" value="Unassembled WGS sequence"/>
</dbReference>
<keyword evidence="11" id="KW-1185">Reference proteome</keyword>
<dbReference type="CDD" id="cd06261">
    <property type="entry name" value="TM_PBP2"/>
    <property type="match status" value="1"/>
</dbReference>
<feature type="transmembrane region" description="Helical" evidence="7">
    <location>
        <begin position="272"/>
        <end position="292"/>
    </location>
</feature>
<organism evidence="10 11">
    <name type="scientific">Streptomyces ovatisporus</name>
    <dbReference type="NCBI Taxonomy" id="1128682"/>
    <lineage>
        <taxon>Bacteria</taxon>
        <taxon>Bacillati</taxon>
        <taxon>Actinomycetota</taxon>
        <taxon>Actinomycetes</taxon>
        <taxon>Kitasatosporales</taxon>
        <taxon>Streptomycetaceae</taxon>
        <taxon>Streptomyces</taxon>
    </lineage>
</organism>
<dbReference type="Gene3D" id="1.10.3720.10">
    <property type="entry name" value="MetI-like"/>
    <property type="match status" value="1"/>
</dbReference>
<dbReference type="RefSeq" id="WP_386449343.1">
    <property type="nucleotide sequence ID" value="NZ_JBHSFH010000007.1"/>
</dbReference>
<comment type="subcellular location">
    <subcellularLocation>
        <location evidence="1 7">Cell membrane</location>
        <topology evidence="1 7">Multi-pass membrane protein</topology>
    </subcellularLocation>
</comment>
<dbReference type="Pfam" id="PF00528">
    <property type="entry name" value="BPD_transp_1"/>
    <property type="match status" value="1"/>
</dbReference>
<keyword evidence="4 7" id="KW-0812">Transmembrane</keyword>
<accession>A0ABV9A8A8</accession>
<dbReference type="EMBL" id="JBHSFH010000007">
    <property type="protein sequence ID" value="MFC4495889.1"/>
    <property type="molecule type" value="Genomic_DNA"/>
</dbReference>
<evidence type="ECO:0000256" key="1">
    <source>
        <dbReference type="ARBA" id="ARBA00004651"/>
    </source>
</evidence>
<keyword evidence="5 7" id="KW-1133">Transmembrane helix</keyword>
<reference evidence="11" key="1">
    <citation type="journal article" date="2019" name="Int. J. Syst. Evol. Microbiol.">
        <title>The Global Catalogue of Microorganisms (GCM) 10K type strain sequencing project: providing services to taxonomists for standard genome sequencing and annotation.</title>
        <authorList>
            <consortium name="The Broad Institute Genomics Platform"/>
            <consortium name="The Broad Institute Genome Sequencing Center for Infectious Disease"/>
            <person name="Wu L."/>
            <person name="Ma J."/>
        </authorList>
    </citation>
    <scope>NUCLEOTIDE SEQUENCE [LARGE SCALE GENOMIC DNA]</scope>
    <source>
        <strain evidence="11">CGMCC 4.7357</strain>
    </source>
</reference>
<evidence type="ECO:0000256" key="2">
    <source>
        <dbReference type="ARBA" id="ARBA00022448"/>
    </source>
</evidence>
<feature type="compositionally biased region" description="Gly residues" evidence="8">
    <location>
        <begin position="17"/>
        <end position="30"/>
    </location>
</feature>
<evidence type="ECO:0000256" key="7">
    <source>
        <dbReference type="RuleBase" id="RU363032"/>
    </source>
</evidence>
<feature type="transmembrane region" description="Helical" evidence="7">
    <location>
        <begin position="101"/>
        <end position="127"/>
    </location>
</feature>
<dbReference type="PANTHER" id="PTHR43744:SF12">
    <property type="entry name" value="ABC TRANSPORTER PERMEASE PROTEIN MG189-RELATED"/>
    <property type="match status" value="1"/>
</dbReference>
<evidence type="ECO:0000313" key="11">
    <source>
        <dbReference type="Proteomes" id="UP001595997"/>
    </source>
</evidence>
<feature type="transmembrane region" description="Helical" evidence="7">
    <location>
        <begin position="171"/>
        <end position="188"/>
    </location>
</feature>
<evidence type="ECO:0000259" key="9">
    <source>
        <dbReference type="PROSITE" id="PS50928"/>
    </source>
</evidence>
<evidence type="ECO:0000256" key="5">
    <source>
        <dbReference type="ARBA" id="ARBA00022989"/>
    </source>
</evidence>
<feature type="domain" description="ABC transmembrane type-1" evidence="9">
    <location>
        <begin position="103"/>
        <end position="292"/>
    </location>
</feature>
<gene>
    <name evidence="10" type="ORF">ACFPA8_17325</name>
</gene>
<comment type="caution">
    <text evidence="10">The sequence shown here is derived from an EMBL/GenBank/DDBJ whole genome shotgun (WGS) entry which is preliminary data.</text>
</comment>
<protein>
    <submittedName>
        <fullName evidence="10">Carbohydrate ABC transporter permease</fullName>
    </submittedName>
</protein>
<dbReference type="SUPFAM" id="SSF161098">
    <property type="entry name" value="MetI-like"/>
    <property type="match status" value="1"/>
</dbReference>
<evidence type="ECO:0000256" key="4">
    <source>
        <dbReference type="ARBA" id="ARBA00022692"/>
    </source>
</evidence>
<evidence type="ECO:0000256" key="3">
    <source>
        <dbReference type="ARBA" id="ARBA00022475"/>
    </source>
</evidence>
<name>A0ABV9A8A8_9ACTN</name>
<dbReference type="PANTHER" id="PTHR43744">
    <property type="entry name" value="ABC TRANSPORTER PERMEASE PROTEIN MG189-RELATED-RELATED"/>
    <property type="match status" value="1"/>
</dbReference>
<evidence type="ECO:0000313" key="10">
    <source>
        <dbReference type="EMBL" id="MFC4495889.1"/>
    </source>
</evidence>
<keyword evidence="3" id="KW-1003">Cell membrane</keyword>
<feature type="transmembrane region" description="Helical" evidence="7">
    <location>
        <begin position="139"/>
        <end position="159"/>
    </location>
</feature>
<keyword evidence="6 7" id="KW-0472">Membrane</keyword>
<comment type="similarity">
    <text evidence="7">Belongs to the binding-protein-dependent transport system permease family.</text>
</comment>
<proteinExistence type="inferred from homology"/>
<evidence type="ECO:0000256" key="8">
    <source>
        <dbReference type="SAM" id="MobiDB-lite"/>
    </source>
</evidence>
<feature type="region of interest" description="Disordered" evidence="8">
    <location>
        <begin position="1"/>
        <end position="30"/>
    </location>
</feature>
<evidence type="ECO:0000256" key="6">
    <source>
        <dbReference type="ARBA" id="ARBA00023136"/>
    </source>
</evidence>
<dbReference type="PROSITE" id="PS50928">
    <property type="entry name" value="ABC_TM1"/>
    <property type="match status" value="1"/>
</dbReference>
<dbReference type="InterPro" id="IPR000515">
    <property type="entry name" value="MetI-like"/>
</dbReference>
<keyword evidence="2 7" id="KW-0813">Transport</keyword>